<proteinExistence type="predicted"/>
<keyword evidence="2" id="KW-1185">Reference proteome</keyword>
<protein>
    <submittedName>
        <fullName evidence="1">Uncharacterized protein</fullName>
    </submittedName>
</protein>
<dbReference type="AlphaFoldDB" id="A0A1I6D9N3"/>
<dbReference type="Proteomes" id="UP000198583">
    <property type="component" value="Unassembled WGS sequence"/>
</dbReference>
<evidence type="ECO:0000313" key="2">
    <source>
        <dbReference type="Proteomes" id="UP000198583"/>
    </source>
</evidence>
<gene>
    <name evidence="1" type="ORF">SAMN04488564_10262</name>
</gene>
<name>A0A1I6D9N3_9PSEU</name>
<sequence>MNINGFTARHRALLQAIADVVSWCAVAPPA</sequence>
<organism evidence="1 2">
    <name type="scientific">Lentzea waywayandensis</name>
    <dbReference type="NCBI Taxonomy" id="84724"/>
    <lineage>
        <taxon>Bacteria</taxon>
        <taxon>Bacillati</taxon>
        <taxon>Actinomycetota</taxon>
        <taxon>Actinomycetes</taxon>
        <taxon>Pseudonocardiales</taxon>
        <taxon>Pseudonocardiaceae</taxon>
        <taxon>Lentzea</taxon>
    </lineage>
</organism>
<reference evidence="2" key="1">
    <citation type="submission" date="2016-10" db="EMBL/GenBank/DDBJ databases">
        <authorList>
            <person name="Varghese N."/>
            <person name="Submissions S."/>
        </authorList>
    </citation>
    <scope>NUCLEOTIDE SEQUENCE [LARGE SCALE GENOMIC DNA]</scope>
    <source>
        <strain evidence="2">DSM 44232</strain>
    </source>
</reference>
<evidence type="ECO:0000313" key="1">
    <source>
        <dbReference type="EMBL" id="SFR02185.1"/>
    </source>
</evidence>
<dbReference type="EMBL" id="FOYL01000002">
    <property type="protein sequence ID" value="SFR02185.1"/>
    <property type="molecule type" value="Genomic_DNA"/>
</dbReference>
<accession>A0A1I6D9N3</accession>